<name>A0A7E5WL10_TRINI</name>
<feature type="region of interest" description="Disordered" evidence="3">
    <location>
        <begin position="545"/>
        <end position="583"/>
    </location>
</feature>
<dbReference type="GO" id="GO:0061511">
    <property type="term" value="P:centriole elongation"/>
    <property type="evidence" value="ECO:0007669"/>
    <property type="project" value="TreeGrafter"/>
</dbReference>
<dbReference type="Proteomes" id="UP000322000">
    <property type="component" value="Chromosome 18"/>
</dbReference>
<dbReference type="KEGG" id="tnl:113503179"/>
<dbReference type="Pfam" id="PF25779">
    <property type="entry name" value="Tubulin-bind_CPAP"/>
    <property type="match status" value="1"/>
</dbReference>
<dbReference type="GeneID" id="113503179"/>
<dbReference type="GO" id="GO:0015631">
    <property type="term" value="F:tubulin binding"/>
    <property type="evidence" value="ECO:0007669"/>
    <property type="project" value="TreeGrafter"/>
</dbReference>
<feature type="region of interest" description="Disordered" evidence="3">
    <location>
        <begin position="933"/>
        <end position="1012"/>
    </location>
</feature>
<reference evidence="7" key="1">
    <citation type="submission" date="2025-08" db="UniProtKB">
        <authorList>
            <consortium name="RefSeq"/>
        </authorList>
    </citation>
    <scope>IDENTIFICATION</scope>
</reference>
<feature type="region of interest" description="Disordered" evidence="3">
    <location>
        <begin position="144"/>
        <end position="166"/>
    </location>
</feature>
<evidence type="ECO:0000256" key="1">
    <source>
        <dbReference type="ARBA" id="ARBA00005627"/>
    </source>
</evidence>
<keyword evidence="6" id="KW-1185">Reference proteome</keyword>
<protein>
    <submittedName>
        <fullName evidence="7">Centromere protein J</fullName>
    </submittedName>
</protein>
<dbReference type="PANTHER" id="PTHR10331:SF6">
    <property type="entry name" value="SPINDLE ASSEMBLY ABNORMAL 4"/>
    <property type="match status" value="1"/>
</dbReference>
<feature type="compositionally biased region" description="Basic and acidic residues" evidence="3">
    <location>
        <begin position="268"/>
        <end position="307"/>
    </location>
</feature>
<dbReference type="GO" id="GO:0005813">
    <property type="term" value="C:centrosome"/>
    <property type="evidence" value="ECO:0007669"/>
    <property type="project" value="TreeGrafter"/>
</dbReference>
<feature type="region of interest" description="Disordered" evidence="3">
    <location>
        <begin position="898"/>
        <end position="921"/>
    </location>
</feature>
<dbReference type="AlphaFoldDB" id="A0A7E5WL10"/>
<dbReference type="InParanoid" id="A0A7E5WL10"/>
<dbReference type="InterPro" id="IPR009852">
    <property type="entry name" value="CENPJ_C_dom"/>
</dbReference>
<dbReference type="CTD" id="40859"/>
<dbReference type="OrthoDB" id="10252174at2759"/>
<feature type="region of interest" description="Disordered" evidence="3">
    <location>
        <begin position="1031"/>
        <end position="1061"/>
    </location>
</feature>
<gene>
    <name evidence="7" type="primary">LOC113503179</name>
</gene>
<evidence type="ECO:0000313" key="6">
    <source>
        <dbReference type="Proteomes" id="UP000322000"/>
    </source>
</evidence>
<feature type="domain" description="Centromere protein J C-terminal" evidence="4">
    <location>
        <begin position="1114"/>
        <end position="1145"/>
    </location>
</feature>
<evidence type="ECO:0000256" key="2">
    <source>
        <dbReference type="SAM" id="Coils"/>
    </source>
</evidence>
<feature type="coiled-coil region" evidence="2">
    <location>
        <begin position="596"/>
        <end position="755"/>
    </location>
</feature>
<evidence type="ECO:0000256" key="3">
    <source>
        <dbReference type="SAM" id="MobiDB-lite"/>
    </source>
</evidence>
<comment type="similarity">
    <text evidence="1">Belongs to the TCP10 family.</text>
</comment>
<dbReference type="GO" id="GO:0060271">
    <property type="term" value="P:cilium assembly"/>
    <property type="evidence" value="ECO:0007669"/>
    <property type="project" value="TreeGrafter"/>
</dbReference>
<feature type="compositionally biased region" description="Low complexity" evidence="3">
    <location>
        <begin position="147"/>
        <end position="166"/>
    </location>
</feature>
<feature type="region of interest" description="Disordered" evidence="3">
    <location>
        <begin position="267"/>
        <end position="318"/>
    </location>
</feature>
<feature type="compositionally biased region" description="Polar residues" evidence="3">
    <location>
        <begin position="1034"/>
        <end position="1050"/>
    </location>
</feature>
<evidence type="ECO:0000313" key="7">
    <source>
        <dbReference type="RefSeq" id="XP_026740811.1"/>
    </source>
</evidence>
<dbReference type="InterPro" id="IPR026581">
    <property type="entry name" value="TCP10L/CENPJ"/>
</dbReference>
<feature type="domain" description="CENPJ tubulin-binding region" evidence="5">
    <location>
        <begin position="187"/>
        <end position="234"/>
    </location>
</feature>
<feature type="compositionally biased region" description="Low complexity" evidence="3">
    <location>
        <begin position="899"/>
        <end position="913"/>
    </location>
</feature>
<feature type="compositionally biased region" description="Low complexity" evidence="3">
    <location>
        <begin position="989"/>
        <end position="1012"/>
    </location>
</feature>
<keyword evidence="2" id="KW-0175">Coiled coil</keyword>
<accession>A0A7E5WL10</accession>
<feature type="compositionally biased region" description="Basic and acidic residues" evidence="3">
    <location>
        <begin position="545"/>
        <end position="573"/>
    </location>
</feature>
<dbReference type="FunCoup" id="A0A7E5WL10">
    <property type="interactions" value="36"/>
</dbReference>
<feature type="compositionally biased region" description="Polar residues" evidence="3">
    <location>
        <begin position="957"/>
        <end position="973"/>
    </location>
</feature>
<feature type="domain" description="Centromere protein J C-terminal" evidence="4">
    <location>
        <begin position="1191"/>
        <end position="1220"/>
    </location>
</feature>
<sequence length="1234" mass="141174">MDETYSESDVSLSPSQILERLQVLRQLQLMQRGKLQKQRLQYKETSETSSSITEIVSHFSNSTSYNTFRSLLQSSTDISNEGTPRVNSNDLAHKVQEKDLIEGVSVLNLSQESELMVSPTISSRSASASVQTRSQELVKGINESQTNDLSLHNNNNISSNSPSYKNNVNTSVKKQISLEEMPILSPKRDFEALIIEKLKHEVNKPIVKSPQQKETKNTVNKRPFLRRGEGIARFGLKKKDFVIQKTTALPWKKKGVQTKNTESPLKLNIKELKAQNKNKQKDKSNEIDNKKRDLSSDKNKNIEKNTKFESQSSEPSMLLTDLKQATLTRKTQPKQKFSIEKTEHKLNVNDNKQPLPDHGSPNGCHMEPILKPMHQVETKSNKHPLVVNKGKTWAAVLTKEQNDFLSQLKQSEYYKNFTSPTKSVASDASCDESMIKLRQERENAEQNMFELLENKVTHESFNLENSFYNRFLRRNLEYSGESTPLVMQRCLSENPELMHIFPGLNGKKRNENSQSDAESCSCADCCSEVGSSVSCCSCKTVDETKHPVPDKNTKKKSSDQKSKPQIKSKKEVENNESQDNTLTENDVIKANMVEMNAKLIATSELLKDRLNELEDEIETFRNENSNLAKLREEVDRDKQKFYEEKAAFEQKFNEEKVLAEYYLAEEKEKLNKQKQMYERYVREMRGRLNKKEKDEVVNLKKEINDLKDEIRLKDAKSTSTIARLRNQIKIMEKEKKDLQEEVEKLKKQNRRIQHSNEITRRMTNIKYLEEINKKLTNMSTKDSRSEVSTDPDIKYKAYEIERQSRIRKVVPTAKGTMRPRAKSVPNLKVTSRYAKYFSQRDTMSHTDHDTLANVERYQNSDEENFDAASDIVSNESLNGGNAENEANNLEKIYMERFRSTSPKSNRSSGSNSNFEYGLTAKPDLNENTKGFFIQKSSSGSSRNSKSPRRTISPCLTAETNMNRSKSPVSILSNKSKDKSPISHTSVDYVPSHSSSNSSRNKSKSPVSSYNNSSLKSLTVIHNEQYRDKLMSLSPEPSVSKTSFTKTSLNPTEYRKPDGSRELRFPNGNVKIISADGKYSKFVYYNGDVKENFYSEGRIKYYYAETKTFHTTHADGLEVLEFPDGQVEKRYKDGSSEIRLPNGSVRYFDPKNEHVREEWRFPDGAALTVAASGEQRIVFSNGQIEVHAKDHKRREFPDGTVKLVYNDGTSETRYSSGRVRIKDKHGNLIMDSASG</sequence>
<dbReference type="GO" id="GO:0005814">
    <property type="term" value="C:centriole"/>
    <property type="evidence" value="ECO:0007669"/>
    <property type="project" value="TreeGrafter"/>
</dbReference>
<dbReference type="PANTHER" id="PTHR10331">
    <property type="entry name" value="T COMPLEX PROTEIN 10"/>
    <property type="match status" value="1"/>
</dbReference>
<evidence type="ECO:0000259" key="5">
    <source>
        <dbReference type="Pfam" id="PF25779"/>
    </source>
</evidence>
<feature type="domain" description="Centromere protein J C-terminal" evidence="4">
    <location>
        <begin position="1154"/>
        <end position="1186"/>
    </location>
</feature>
<organism evidence="6 7">
    <name type="scientific">Trichoplusia ni</name>
    <name type="common">Cabbage looper</name>
    <dbReference type="NCBI Taxonomy" id="7111"/>
    <lineage>
        <taxon>Eukaryota</taxon>
        <taxon>Metazoa</taxon>
        <taxon>Ecdysozoa</taxon>
        <taxon>Arthropoda</taxon>
        <taxon>Hexapoda</taxon>
        <taxon>Insecta</taxon>
        <taxon>Pterygota</taxon>
        <taxon>Neoptera</taxon>
        <taxon>Endopterygota</taxon>
        <taxon>Lepidoptera</taxon>
        <taxon>Glossata</taxon>
        <taxon>Ditrysia</taxon>
        <taxon>Noctuoidea</taxon>
        <taxon>Noctuidae</taxon>
        <taxon>Plusiinae</taxon>
        <taxon>Trichoplusia</taxon>
    </lineage>
</organism>
<dbReference type="InterPro" id="IPR058029">
    <property type="entry name" value="Tubulin-bd_CENPJ"/>
</dbReference>
<evidence type="ECO:0000259" key="4">
    <source>
        <dbReference type="Pfam" id="PF07202"/>
    </source>
</evidence>
<feature type="compositionally biased region" description="Basic and acidic residues" evidence="3">
    <location>
        <begin position="1052"/>
        <end position="1061"/>
    </location>
</feature>
<dbReference type="InterPro" id="IPR047002">
    <property type="entry name" value="Tcp10_C_sf"/>
</dbReference>
<dbReference type="RefSeq" id="XP_026740811.1">
    <property type="nucleotide sequence ID" value="XM_026885010.1"/>
</dbReference>
<proteinExistence type="inferred from homology"/>
<dbReference type="Gene3D" id="2.60.450.20">
    <property type="match status" value="1"/>
</dbReference>
<dbReference type="Pfam" id="PF07202">
    <property type="entry name" value="Tcp10_C"/>
    <property type="match status" value="3"/>
</dbReference>